<evidence type="ECO:0000259" key="7">
    <source>
        <dbReference type="PROSITE" id="PS50066"/>
    </source>
</evidence>
<evidence type="ECO:0000256" key="1">
    <source>
        <dbReference type="ARBA" id="ARBA00004123"/>
    </source>
</evidence>
<keyword evidence="9" id="KW-1185">Reference proteome</keyword>
<accession>A0A1L7WH56</accession>
<dbReference type="GO" id="GO:0003677">
    <property type="term" value="F:DNA binding"/>
    <property type="evidence" value="ECO:0007669"/>
    <property type="project" value="UniProtKB-KW"/>
</dbReference>
<name>A0A1L7WH56_9HELO</name>
<dbReference type="GO" id="GO:0046983">
    <property type="term" value="F:protein dimerization activity"/>
    <property type="evidence" value="ECO:0007669"/>
    <property type="project" value="InterPro"/>
</dbReference>
<evidence type="ECO:0000313" key="8">
    <source>
        <dbReference type="EMBL" id="CZR52098.1"/>
    </source>
</evidence>
<dbReference type="GO" id="GO:0005634">
    <property type="term" value="C:nucleus"/>
    <property type="evidence" value="ECO:0007669"/>
    <property type="project" value="UniProtKB-SubCell"/>
</dbReference>
<sequence length="391" mass="42584">MPSRRSQITATEEREERKRRQEKFRKRTTSLFNKTRLLAKDTDAWVALIVRDRAGRVQSFRSSGSFSWPPSIQDLMVSQHFLSSIIVSADTGRKTTHPSGTHEFLKKHAISGCWKEVAEDESDTGMADGDAESVDEGVPAISVIPVEKEAAPDSTISVDQCHVGADVEDGANAPRDEPDETVAEKSAVDPLGESDNTPLLQVKELDGTLVDAGQLHDAAIDAAGESGNPRVDSPRKDAALDSGMPDDTIFEFGAPGNMTVDAIEESNNTTTDMAADSHNTTARKLGDSDNVPDVPGESMAMDIPGTAEPDLTTSEFDMMDLDIPGAKSRAQPDVRKGDSIEAANTLYTMSQYHNPPSSGGLGSWQVVNWPKMDPKELLQSWNWVFQNRYHQ</sequence>
<feature type="compositionally biased region" description="Polar residues" evidence="6">
    <location>
        <begin position="1"/>
        <end position="10"/>
    </location>
</feature>
<dbReference type="SUPFAM" id="SSF55455">
    <property type="entry name" value="SRF-like"/>
    <property type="match status" value="1"/>
</dbReference>
<organism evidence="8 9">
    <name type="scientific">Phialocephala subalpina</name>
    <dbReference type="NCBI Taxonomy" id="576137"/>
    <lineage>
        <taxon>Eukaryota</taxon>
        <taxon>Fungi</taxon>
        <taxon>Dikarya</taxon>
        <taxon>Ascomycota</taxon>
        <taxon>Pezizomycotina</taxon>
        <taxon>Leotiomycetes</taxon>
        <taxon>Helotiales</taxon>
        <taxon>Mollisiaceae</taxon>
        <taxon>Phialocephala</taxon>
        <taxon>Phialocephala fortinii species complex</taxon>
    </lineage>
</organism>
<dbReference type="Proteomes" id="UP000184330">
    <property type="component" value="Unassembled WGS sequence"/>
</dbReference>
<keyword evidence="2" id="KW-0805">Transcription regulation</keyword>
<dbReference type="Pfam" id="PF00319">
    <property type="entry name" value="SRF-TF"/>
    <property type="match status" value="1"/>
</dbReference>
<feature type="region of interest" description="Disordered" evidence="6">
    <location>
        <begin position="1"/>
        <end position="24"/>
    </location>
</feature>
<dbReference type="AlphaFoldDB" id="A0A1L7WH56"/>
<dbReference type="GO" id="GO:0045944">
    <property type="term" value="P:positive regulation of transcription by RNA polymerase II"/>
    <property type="evidence" value="ECO:0007669"/>
    <property type="project" value="UniProtKB-ARBA"/>
</dbReference>
<proteinExistence type="predicted"/>
<keyword evidence="4" id="KW-0804">Transcription</keyword>
<protein>
    <recommendedName>
        <fullName evidence="7">MADS-box domain-containing protein</fullName>
    </recommendedName>
</protein>
<evidence type="ECO:0000256" key="2">
    <source>
        <dbReference type="ARBA" id="ARBA00023015"/>
    </source>
</evidence>
<evidence type="ECO:0000256" key="3">
    <source>
        <dbReference type="ARBA" id="ARBA00023125"/>
    </source>
</evidence>
<evidence type="ECO:0000256" key="6">
    <source>
        <dbReference type="SAM" id="MobiDB-lite"/>
    </source>
</evidence>
<reference evidence="8 9" key="1">
    <citation type="submission" date="2016-03" db="EMBL/GenBank/DDBJ databases">
        <authorList>
            <person name="Ploux O."/>
        </authorList>
    </citation>
    <scope>NUCLEOTIDE SEQUENCE [LARGE SCALE GENOMIC DNA]</scope>
    <source>
        <strain evidence="8 9">UAMH 11012</strain>
    </source>
</reference>
<evidence type="ECO:0000256" key="5">
    <source>
        <dbReference type="ARBA" id="ARBA00023242"/>
    </source>
</evidence>
<gene>
    <name evidence="8" type="ORF">PAC_01975</name>
</gene>
<dbReference type="SMART" id="SM00432">
    <property type="entry name" value="MADS"/>
    <property type="match status" value="1"/>
</dbReference>
<feature type="region of interest" description="Disordered" evidence="6">
    <location>
        <begin position="221"/>
        <end position="244"/>
    </location>
</feature>
<feature type="domain" description="MADS-box" evidence="7">
    <location>
        <begin position="15"/>
        <end position="64"/>
    </location>
</feature>
<comment type="subcellular location">
    <subcellularLocation>
        <location evidence="1">Nucleus</location>
    </subcellularLocation>
</comment>
<keyword evidence="3" id="KW-0238">DNA-binding</keyword>
<feature type="region of interest" description="Disordered" evidence="6">
    <location>
        <begin position="167"/>
        <end position="198"/>
    </location>
</feature>
<dbReference type="OrthoDB" id="3530863at2759"/>
<evidence type="ECO:0000256" key="4">
    <source>
        <dbReference type="ARBA" id="ARBA00023163"/>
    </source>
</evidence>
<keyword evidence="5" id="KW-0539">Nucleus</keyword>
<dbReference type="InterPro" id="IPR002100">
    <property type="entry name" value="TF_MADSbox"/>
</dbReference>
<dbReference type="EMBL" id="FJOG01000002">
    <property type="protein sequence ID" value="CZR52098.1"/>
    <property type="molecule type" value="Genomic_DNA"/>
</dbReference>
<evidence type="ECO:0000313" key="9">
    <source>
        <dbReference type="Proteomes" id="UP000184330"/>
    </source>
</evidence>
<dbReference type="InterPro" id="IPR036879">
    <property type="entry name" value="TF_MADSbox_sf"/>
</dbReference>
<dbReference type="PROSITE" id="PS50066">
    <property type="entry name" value="MADS_BOX_2"/>
    <property type="match status" value="1"/>
</dbReference>